<dbReference type="PRINTS" id="PR00069">
    <property type="entry name" value="ALDKETRDTASE"/>
</dbReference>
<keyword evidence="3" id="KW-1185">Reference proteome</keyword>
<dbReference type="KEGG" id="puo:RZN69_06615"/>
<evidence type="ECO:0000313" key="2">
    <source>
        <dbReference type="EMBL" id="WOO42758.1"/>
    </source>
</evidence>
<dbReference type="InterPro" id="IPR020471">
    <property type="entry name" value="AKR"/>
</dbReference>
<dbReference type="SUPFAM" id="SSF51430">
    <property type="entry name" value="NAD(P)-linked oxidoreductase"/>
    <property type="match status" value="1"/>
</dbReference>
<protein>
    <submittedName>
        <fullName evidence="2">Aldo/keto reductase</fullName>
    </submittedName>
</protein>
<name>A0AAQ3QSP9_9BACT</name>
<evidence type="ECO:0000259" key="1">
    <source>
        <dbReference type="Pfam" id="PF00248"/>
    </source>
</evidence>
<dbReference type="InterPro" id="IPR023210">
    <property type="entry name" value="NADP_OxRdtase_dom"/>
</dbReference>
<dbReference type="GO" id="GO:0016491">
    <property type="term" value="F:oxidoreductase activity"/>
    <property type="evidence" value="ECO:0007669"/>
    <property type="project" value="InterPro"/>
</dbReference>
<dbReference type="Gene3D" id="3.20.20.100">
    <property type="entry name" value="NADP-dependent oxidoreductase domain"/>
    <property type="match status" value="1"/>
</dbReference>
<organism evidence="2 3">
    <name type="scientific">Rubellicoccus peritrichatus</name>
    <dbReference type="NCBI Taxonomy" id="3080537"/>
    <lineage>
        <taxon>Bacteria</taxon>
        <taxon>Pseudomonadati</taxon>
        <taxon>Verrucomicrobiota</taxon>
        <taxon>Opitutia</taxon>
        <taxon>Puniceicoccales</taxon>
        <taxon>Cerasicoccaceae</taxon>
        <taxon>Rubellicoccus</taxon>
    </lineage>
</organism>
<gene>
    <name evidence="2" type="ORF">RZN69_06615</name>
</gene>
<dbReference type="RefSeq" id="WP_317835285.1">
    <property type="nucleotide sequence ID" value="NZ_CP136920.1"/>
</dbReference>
<dbReference type="PANTHER" id="PTHR43312:SF1">
    <property type="entry name" value="NADP-DEPENDENT OXIDOREDUCTASE DOMAIN-CONTAINING PROTEIN"/>
    <property type="match status" value="1"/>
</dbReference>
<evidence type="ECO:0000313" key="3">
    <source>
        <dbReference type="Proteomes" id="UP001304300"/>
    </source>
</evidence>
<dbReference type="EMBL" id="CP136920">
    <property type="protein sequence ID" value="WOO42758.1"/>
    <property type="molecule type" value="Genomic_DNA"/>
</dbReference>
<dbReference type="InterPro" id="IPR053135">
    <property type="entry name" value="AKR2_Oxidoreductase"/>
</dbReference>
<feature type="domain" description="NADP-dependent oxidoreductase" evidence="1">
    <location>
        <begin position="28"/>
        <end position="312"/>
    </location>
</feature>
<accession>A0AAQ3QSP9</accession>
<dbReference type="Proteomes" id="UP001304300">
    <property type="component" value="Chromosome"/>
</dbReference>
<dbReference type="InterPro" id="IPR036812">
    <property type="entry name" value="NAD(P)_OxRdtase_dom_sf"/>
</dbReference>
<dbReference type="Pfam" id="PF00248">
    <property type="entry name" value="Aldo_ket_red"/>
    <property type="match status" value="1"/>
</dbReference>
<proteinExistence type="predicted"/>
<reference evidence="2 3" key="1">
    <citation type="submission" date="2023-10" db="EMBL/GenBank/DDBJ databases">
        <title>Rubellicoccus peritrichatus gen. nov., sp. nov., isolated from an algae of coral reef tank.</title>
        <authorList>
            <person name="Luo J."/>
        </authorList>
    </citation>
    <scope>NUCLEOTIDE SEQUENCE [LARGE SCALE GENOMIC DNA]</scope>
    <source>
        <strain evidence="2 3">CR14</strain>
    </source>
</reference>
<dbReference type="PANTHER" id="PTHR43312">
    <property type="entry name" value="D-THREO-ALDOSE 1-DEHYDROGENASE"/>
    <property type="match status" value="1"/>
</dbReference>
<sequence length="321" mass="35105">MKYKKIGNTGVEVSRVGIGAWQIGGPEGKGASSVGHGWGNVSDDESIRLIHQAEEIGINLIDTADIYGDGHSESVIGEALQGRRENWIVATKGGLVSKQDEVGQYMDVSAAHIRKACEASLKRLKTEYIDFYQLHGPPEAEGAAETMGELAKLRDEGKIRFYGVSANSVKHIIIMQEHGPVDIIQLDANIFREEVSALYYALRQNIGTLVKSPLAWGATFGKYATQRPEFAEGDMRVRQNAADIQEHHAKGLRFSFLWEDTGRSPAQAVLRAVLDKPGVTAVIPGCRTVKHLIDNAGAADAPELSAVELRKVWKANMEMED</sequence>
<dbReference type="AlphaFoldDB" id="A0AAQ3QSP9"/>